<evidence type="ECO:0000259" key="2">
    <source>
        <dbReference type="Pfam" id="PF05168"/>
    </source>
</evidence>
<dbReference type="AlphaFoldDB" id="A0A977KVA9"/>
<dbReference type="InterPro" id="IPR007842">
    <property type="entry name" value="HEPN_dom"/>
</dbReference>
<sequence>MNRIQTLLSLAKEELYAAEILLENTLYRACISRAYYSLYHTVQALLAAKNINARTHRGLIQQFGQ</sequence>
<dbReference type="Gene3D" id="1.20.120.330">
    <property type="entry name" value="Nucleotidyltransferases domain 2"/>
    <property type="match status" value="1"/>
</dbReference>
<dbReference type="Pfam" id="PF05168">
    <property type="entry name" value="HEPN"/>
    <property type="match status" value="1"/>
</dbReference>
<proteinExistence type="inferred from homology"/>
<name>A0A977KVA9_9CYAN</name>
<dbReference type="Proteomes" id="UP001065613">
    <property type="component" value="Chromosome"/>
</dbReference>
<comment type="similarity">
    <text evidence="1">Belongs to the UPF0332 family.</text>
</comment>
<dbReference type="EMBL" id="CP073041">
    <property type="protein sequence ID" value="UXE60562.1"/>
    <property type="molecule type" value="Genomic_DNA"/>
</dbReference>
<organism evidence="3">
    <name type="scientific">Woronichinia naegeliana WA131</name>
    <dbReference type="NCBI Taxonomy" id="2824559"/>
    <lineage>
        <taxon>Bacteria</taxon>
        <taxon>Bacillati</taxon>
        <taxon>Cyanobacteriota</taxon>
        <taxon>Cyanophyceae</taxon>
        <taxon>Synechococcales</taxon>
        <taxon>Coelosphaeriaceae</taxon>
        <taxon>Woronichinia</taxon>
    </lineage>
</organism>
<feature type="domain" description="HEPN" evidence="2">
    <location>
        <begin position="5"/>
        <end position="63"/>
    </location>
</feature>
<evidence type="ECO:0000256" key="1">
    <source>
        <dbReference type="ARBA" id="ARBA00038248"/>
    </source>
</evidence>
<gene>
    <name evidence="3" type="ORF">KA717_34440</name>
</gene>
<accession>A0A977KVA9</accession>
<protein>
    <submittedName>
        <fullName evidence="3">HEPN domain-containing protein</fullName>
    </submittedName>
</protein>
<evidence type="ECO:0000313" key="3">
    <source>
        <dbReference type="EMBL" id="UXE60562.1"/>
    </source>
</evidence>
<dbReference type="KEGG" id="wna:KA717_34440"/>
<dbReference type="PANTHER" id="PTHR36565">
    <property type="entry name" value="UPF0332 PROTEIN TM_1000"/>
    <property type="match status" value="1"/>
</dbReference>
<dbReference type="InterPro" id="IPR052226">
    <property type="entry name" value="UPF0332_toxin"/>
</dbReference>
<reference evidence="3" key="1">
    <citation type="submission" date="2021-04" db="EMBL/GenBank/DDBJ databases">
        <title>Genome sequence of Woronichinia naegeliana from Washington state freshwater lake bloom.</title>
        <authorList>
            <person name="Dreher T.W."/>
        </authorList>
    </citation>
    <scope>NUCLEOTIDE SEQUENCE</scope>
    <source>
        <strain evidence="3">WA131</strain>
    </source>
</reference>
<dbReference type="PANTHER" id="PTHR36565:SF1">
    <property type="entry name" value="UPF0332 PROTEIN TM_1000"/>
    <property type="match status" value="1"/>
</dbReference>